<reference evidence="1 2" key="1">
    <citation type="journal article" date="2020" name="Mol. Plant">
        <title>The Chromosome-Based Rubber Tree Genome Provides New Insights into Spurge Genome Evolution and Rubber Biosynthesis.</title>
        <authorList>
            <person name="Liu J."/>
            <person name="Shi C."/>
            <person name="Shi C.C."/>
            <person name="Li W."/>
            <person name="Zhang Q.J."/>
            <person name="Zhang Y."/>
            <person name="Li K."/>
            <person name="Lu H.F."/>
            <person name="Shi C."/>
            <person name="Zhu S.T."/>
            <person name="Xiao Z.Y."/>
            <person name="Nan H."/>
            <person name="Yue Y."/>
            <person name="Zhu X.G."/>
            <person name="Wu Y."/>
            <person name="Hong X.N."/>
            <person name="Fan G.Y."/>
            <person name="Tong Y."/>
            <person name="Zhang D."/>
            <person name="Mao C.L."/>
            <person name="Liu Y.L."/>
            <person name="Hao S.J."/>
            <person name="Liu W.Q."/>
            <person name="Lv M.Q."/>
            <person name="Zhang H.B."/>
            <person name="Liu Y."/>
            <person name="Hu-Tang G.R."/>
            <person name="Wang J.P."/>
            <person name="Wang J.H."/>
            <person name="Sun Y.H."/>
            <person name="Ni S.B."/>
            <person name="Chen W.B."/>
            <person name="Zhang X.C."/>
            <person name="Jiao Y.N."/>
            <person name="Eichler E.E."/>
            <person name="Li G.H."/>
            <person name="Liu X."/>
            <person name="Gao L.Z."/>
        </authorList>
    </citation>
    <scope>NUCLEOTIDE SEQUENCE [LARGE SCALE GENOMIC DNA]</scope>
    <source>
        <strain evidence="2">cv. GT1</strain>
        <tissue evidence="1">Leaf</tissue>
    </source>
</reference>
<organism evidence="1 2">
    <name type="scientific">Hevea brasiliensis</name>
    <name type="common">Para rubber tree</name>
    <name type="synonym">Siphonia brasiliensis</name>
    <dbReference type="NCBI Taxonomy" id="3981"/>
    <lineage>
        <taxon>Eukaryota</taxon>
        <taxon>Viridiplantae</taxon>
        <taxon>Streptophyta</taxon>
        <taxon>Embryophyta</taxon>
        <taxon>Tracheophyta</taxon>
        <taxon>Spermatophyta</taxon>
        <taxon>Magnoliopsida</taxon>
        <taxon>eudicotyledons</taxon>
        <taxon>Gunneridae</taxon>
        <taxon>Pentapetalae</taxon>
        <taxon>rosids</taxon>
        <taxon>fabids</taxon>
        <taxon>Malpighiales</taxon>
        <taxon>Euphorbiaceae</taxon>
        <taxon>Crotonoideae</taxon>
        <taxon>Micrandreae</taxon>
        <taxon>Hevea</taxon>
    </lineage>
</organism>
<dbReference type="PANTHER" id="PTHR46701:SF6">
    <property type="entry name" value="GLYCOSYLTRANSFERASE FAMILY 92 PROTEIN"/>
    <property type="match status" value="1"/>
</dbReference>
<sequence length="184" mass="20289">MRVSRDWFSGFGLDLDTVSENAGTSVGLEQTLPWIFYHIVIGLSSFFLFVEGKAASPNVSKVLGTIPVSSVEQDDVKEPFIEVSMFKKNYDLLPKDVYFGNYKEATHVGWNLSEMFSSVDLYATQSLKAISAKGALSAACQCSFGSDHSLDHGCVIECPWGPSWQLDFLEEFSIGIIGYVDFGI</sequence>
<comment type="caution">
    <text evidence="1">The sequence shown here is derived from an EMBL/GenBank/DDBJ whole genome shotgun (WGS) entry which is preliminary data.</text>
</comment>
<dbReference type="EMBL" id="JAAGAX010000016">
    <property type="protein sequence ID" value="KAF2289352.1"/>
    <property type="molecule type" value="Genomic_DNA"/>
</dbReference>
<dbReference type="PANTHER" id="PTHR46701">
    <property type="entry name" value="GLYCOSYLTRANSFERASE-LIKE KOBITO 1"/>
    <property type="match status" value="1"/>
</dbReference>
<dbReference type="GO" id="GO:0030244">
    <property type="term" value="P:cellulose biosynthetic process"/>
    <property type="evidence" value="ECO:0007669"/>
    <property type="project" value="InterPro"/>
</dbReference>
<gene>
    <name evidence="1" type="ORF">GH714_035234</name>
</gene>
<name>A0A6A6KK90_HEVBR</name>
<accession>A0A6A6KK90</accession>
<keyword evidence="2" id="KW-1185">Reference proteome</keyword>
<dbReference type="AlphaFoldDB" id="A0A6A6KK90"/>
<dbReference type="GO" id="GO:0009737">
    <property type="term" value="P:response to abscisic acid"/>
    <property type="evidence" value="ECO:0007669"/>
    <property type="project" value="InterPro"/>
</dbReference>
<dbReference type="InterPro" id="IPR044224">
    <property type="entry name" value="KOBITO1-like"/>
</dbReference>
<proteinExistence type="predicted"/>
<dbReference type="Proteomes" id="UP000467840">
    <property type="component" value="Chromosome 8"/>
</dbReference>
<protein>
    <submittedName>
        <fullName evidence="1">Uncharacterized protein</fullName>
    </submittedName>
</protein>
<evidence type="ECO:0000313" key="2">
    <source>
        <dbReference type="Proteomes" id="UP000467840"/>
    </source>
</evidence>
<evidence type="ECO:0000313" key="1">
    <source>
        <dbReference type="EMBL" id="KAF2289352.1"/>
    </source>
</evidence>